<evidence type="ECO:0000313" key="2">
    <source>
        <dbReference type="EMBL" id="QQP49481.1"/>
    </source>
</evidence>
<protein>
    <submittedName>
        <fullName evidence="2">Rho GTPaseactivating protein 10like</fullName>
    </submittedName>
</protein>
<evidence type="ECO:0000259" key="1">
    <source>
        <dbReference type="PROSITE" id="PS50003"/>
    </source>
</evidence>
<dbReference type="OrthoDB" id="3183924at2759"/>
<feature type="non-terminal residue" evidence="2">
    <location>
        <position position="268"/>
    </location>
</feature>
<dbReference type="PANTHER" id="PTHR12552">
    <property type="entry name" value="OLIGOPHRENIN 1"/>
    <property type="match status" value="1"/>
</dbReference>
<feature type="domain" description="PH" evidence="1">
    <location>
        <begin position="122"/>
        <end position="226"/>
    </location>
</feature>
<dbReference type="EMBL" id="CP045895">
    <property type="protein sequence ID" value="QQP49481.1"/>
    <property type="molecule type" value="Genomic_DNA"/>
</dbReference>
<keyword evidence="3" id="KW-1185">Reference proteome</keyword>
<dbReference type="AlphaFoldDB" id="A0A7T8K8T7"/>
<evidence type="ECO:0000313" key="3">
    <source>
        <dbReference type="Proteomes" id="UP000595437"/>
    </source>
</evidence>
<dbReference type="InterPro" id="IPR047234">
    <property type="entry name" value="GRAF_fam"/>
</dbReference>
<organism evidence="2 3">
    <name type="scientific">Caligus rogercresseyi</name>
    <name type="common">Sea louse</name>
    <dbReference type="NCBI Taxonomy" id="217165"/>
    <lineage>
        <taxon>Eukaryota</taxon>
        <taxon>Metazoa</taxon>
        <taxon>Ecdysozoa</taxon>
        <taxon>Arthropoda</taxon>
        <taxon>Crustacea</taxon>
        <taxon>Multicrustacea</taxon>
        <taxon>Hexanauplia</taxon>
        <taxon>Copepoda</taxon>
        <taxon>Siphonostomatoida</taxon>
        <taxon>Caligidae</taxon>
        <taxon>Caligus</taxon>
    </lineage>
</organism>
<dbReference type="InterPro" id="IPR004148">
    <property type="entry name" value="BAR_dom"/>
</dbReference>
<dbReference type="SMART" id="SM00233">
    <property type="entry name" value="PH"/>
    <property type="match status" value="1"/>
</dbReference>
<dbReference type="Pfam" id="PF16746">
    <property type="entry name" value="BAR_3"/>
    <property type="match status" value="1"/>
</dbReference>
<dbReference type="CDD" id="cd01249">
    <property type="entry name" value="BAR-PH_GRAF_family"/>
    <property type="match status" value="1"/>
</dbReference>
<dbReference type="Gene3D" id="1.20.1270.60">
    <property type="entry name" value="Arfaptin homology (AH) domain/BAR domain"/>
    <property type="match status" value="1"/>
</dbReference>
<dbReference type="SUPFAM" id="SSF103657">
    <property type="entry name" value="BAR/IMD domain-like"/>
    <property type="match status" value="1"/>
</dbReference>
<dbReference type="InterPro" id="IPR001849">
    <property type="entry name" value="PH_domain"/>
</dbReference>
<proteinExistence type="predicted"/>
<feature type="non-terminal residue" evidence="2">
    <location>
        <position position="1"/>
    </location>
</feature>
<sequence>FIEPLENFRKEQIGSVKERKKKFEKQTTKFCTSQERYLSLSTKKNDSTLQEADAILEMEQREFNRAGLEYVSLIQELLGFMYGWLTFYHQGHEVATDFKPHMIELQSRIQKKPLDPGTLNRMFTRSGYLYVMEKRALGTVWNKCFCRYQRECKIFCMIPYNQITGKMVSADSFRLKSCVRRIVDSIDKRFCFDITGEDRPSMVYTMQAQSEDDLRLWLEALDGKEPMYVLPPKPSSADHSYLDEGGFNFIMRCFSDQGLYRVVGVSSK</sequence>
<dbReference type="InterPro" id="IPR047225">
    <property type="entry name" value="PH_GRAF"/>
</dbReference>
<reference evidence="3" key="1">
    <citation type="submission" date="2021-01" db="EMBL/GenBank/DDBJ databases">
        <title>Caligus Genome Assembly.</title>
        <authorList>
            <person name="Gallardo-Escarate C."/>
        </authorList>
    </citation>
    <scope>NUCLEOTIDE SEQUENCE [LARGE SCALE GENOMIC DNA]</scope>
</reference>
<dbReference type="InterPro" id="IPR027267">
    <property type="entry name" value="AH/BAR_dom_sf"/>
</dbReference>
<name>A0A7T8K8T7_CALRO</name>
<dbReference type="PANTHER" id="PTHR12552:SF1">
    <property type="entry name" value="RHO GTPASE-ACTIVATING PROTEIN GRAF"/>
    <property type="match status" value="1"/>
</dbReference>
<dbReference type="Gene3D" id="2.30.29.30">
    <property type="entry name" value="Pleckstrin-homology domain (PH domain)/Phosphotyrosine-binding domain (PTB)"/>
    <property type="match status" value="1"/>
</dbReference>
<dbReference type="SUPFAM" id="SSF50729">
    <property type="entry name" value="PH domain-like"/>
    <property type="match status" value="1"/>
</dbReference>
<dbReference type="Pfam" id="PF00169">
    <property type="entry name" value="PH"/>
    <property type="match status" value="1"/>
</dbReference>
<dbReference type="Proteomes" id="UP000595437">
    <property type="component" value="Chromosome 6"/>
</dbReference>
<gene>
    <name evidence="2" type="ORF">FKW44_010171</name>
</gene>
<dbReference type="InterPro" id="IPR011993">
    <property type="entry name" value="PH-like_dom_sf"/>
</dbReference>
<dbReference type="PROSITE" id="PS50003">
    <property type="entry name" value="PH_DOMAIN"/>
    <property type="match status" value="1"/>
</dbReference>
<dbReference type="GO" id="GO:0005096">
    <property type="term" value="F:GTPase activator activity"/>
    <property type="evidence" value="ECO:0007669"/>
    <property type="project" value="InterPro"/>
</dbReference>
<dbReference type="GO" id="GO:0005737">
    <property type="term" value="C:cytoplasm"/>
    <property type="evidence" value="ECO:0007669"/>
    <property type="project" value="InterPro"/>
</dbReference>
<accession>A0A7T8K8T7</accession>